<dbReference type="Proteomes" id="UP001396334">
    <property type="component" value="Unassembled WGS sequence"/>
</dbReference>
<sequence>MSPAVVAIVETMLEKWKDREGKEIEMFGEFRLLTSEVISRTAFGSNYLKGKQIFAMLNNLSILLNRNAFKTRIPFINKVWKTADLIESYRLEKGIQECVMSMVKKREDKVVNGEADNFGNDFLGLLISTIINESLRLYGPTNGLPREIRREVQLGKLVLPANINLLVQNIALHYDPHLWGDDAHLFKPERFAEGIAKATNYNAAAYFPFGLGPRFVSVWPLQPQKPRLLSP</sequence>
<accession>A0ABR2QS63</accession>
<protein>
    <recommendedName>
        <fullName evidence="14">Cytochrome P450</fullName>
    </recommendedName>
</protein>
<reference evidence="12 13" key="1">
    <citation type="journal article" date="2024" name="G3 (Bethesda)">
        <title>Genome assembly of Hibiscus sabdariffa L. provides insights into metabolisms of medicinal natural products.</title>
        <authorList>
            <person name="Kim T."/>
        </authorList>
    </citation>
    <scope>NUCLEOTIDE SEQUENCE [LARGE SCALE GENOMIC DNA]</scope>
    <source>
        <strain evidence="12">TK-2024</strain>
        <tissue evidence="12">Old leaves</tissue>
    </source>
</reference>
<dbReference type="InterPro" id="IPR001128">
    <property type="entry name" value="Cyt_P450"/>
</dbReference>
<evidence type="ECO:0000256" key="11">
    <source>
        <dbReference type="ARBA" id="ARBA00023136"/>
    </source>
</evidence>
<dbReference type="SUPFAM" id="SSF48264">
    <property type="entry name" value="Cytochrome P450"/>
    <property type="match status" value="1"/>
</dbReference>
<comment type="similarity">
    <text evidence="3">Belongs to the cytochrome P450 family.</text>
</comment>
<evidence type="ECO:0000313" key="13">
    <source>
        <dbReference type="Proteomes" id="UP001396334"/>
    </source>
</evidence>
<evidence type="ECO:0000256" key="8">
    <source>
        <dbReference type="ARBA" id="ARBA00023002"/>
    </source>
</evidence>
<keyword evidence="11" id="KW-0472">Membrane</keyword>
<evidence type="ECO:0000256" key="5">
    <source>
        <dbReference type="ARBA" id="ARBA00022692"/>
    </source>
</evidence>
<evidence type="ECO:0000256" key="3">
    <source>
        <dbReference type="ARBA" id="ARBA00010617"/>
    </source>
</evidence>
<keyword evidence="4" id="KW-0349">Heme</keyword>
<name>A0ABR2QS63_9ROSI</name>
<keyword evidence="7" id="KW-1133">Transmembrane helix</keyword>
<evidence type="ECO:0008006" key="14">
    <source>
        <dbReference type="Google" id="ProtNLM"/>
    </source>
</evidence>
<evidence type="ECO:0000256" key="10">
    <source>
        <dbReference type="ARBA" id="ARBA00023033"/>
    </source>
</evidence>
<keyword evidence="6" id="KW-0479">Metal-binding</keyword>
<evidence type="ECO:0000256" key="9">
    <source>
        <dbReference type="ARBA" id="ARBA00023004"/>
    </source>
</evidence>
<dbReference type="PANTHER" id="PTHR24282">
    <property type="entry name" value="CYTOCHROME P450 FAMILY MEMBER"/>
    <property type="match status" value="1"/>
</dbReference>
<dbReference type="Pfam" id="PF00067">
    <property type="entry name" value="p450"/>
    <property type="match status" value="1"/>
</dbReference>
<evidence type="ECO:0000256" key="6">
    <source>
        <dbReference type="ARBA" id="ARBA00022723"/>
    </source>
</evidence>
<keyword evidence="9" id="KW-0408">Iron</keyword>
<dbReference type="InterPro" id="IPR050665">
    <property type="entry name" value="Cytochrome_P450_Monooxygen"/>
</dbReference>
<keyword evidence="10" id="KW-0503">Monooxygenase</keyword>
<dbReference type="InterPro" id="IPR036396">
    <property type="entry name" value="Cyt_P450_sf"/>
</dbReference>
<gene>
    <name evidence="12" type="ORF">V6N11_061072</name>
</gene>
<keyword evidence="13" id="KW-1185">Reference proteome</keyword>
<comment type="cofactor">
    <cofactor evidence="1">
        <name>heme</name>
        <dbReference type="ChEBI" id="CHEBI:30413"/>
    </cofactor>
</comment>
<comment type="caution">
    <text evidence="12">The sequence shown here is derived from an EMBL/GenBank/DDBJ whole genome shotgun (WGS) entry which is preliminary data.</text>
</comment>
<dbReference type="EMBL" id="JBBPBN010000034">
    <property type="protein sequence ID" value="KAK9003513.1"/>
    <property type="molecule type" value="Genomic_DNA"/>
</dbReference>
<comment type="subcellular location">
    <subcellularLocation>
        <location evidence="2">Membrane</location>
        <topology evidence="2">Single-pass membrane protein</topology>
    </subcellularLocation>
</comment>
<keyword evidence="5" id="KW-0812">Transmembrane</keyword>
<evidence type="ECO:0000256" key="7">
    <source>
        <dbReference type="ARBA" id="ARBA00022989"/>
    </source>
</evidence>
<evidence type="ECO:0000256" key="1">
    <source>
        <dbReference type="ARBA" id="ARBA00001971"/>
    </source>
</evidence>
<evidence type="ECO:0000256" key="2">
    <source>
        <dbReference type="ARBA" id="ARBA00004167"/>
    </source>
</evidence>
<keyword evidence="8" id="KW-0560">Oxidoreductase</keyword>
<dbReference type="Gene3D" id="1.10.630.10">
    <property type="entry name" value="Cytochrome P450"/>
    <property type="match status" value="2"/>
</dbReference>
<proteinExistence type="inferred from homology"/>
<dbReference type="PANTHER" id="PTHR24282:SF226">
    <property type="entry name" value="CYTOCHROME P450 CYP749A22-LIKE"/>
    <property type="match status" value="1"/>
</dbReference>
<evidence type="ECO:0000313" key="12">
    <source>
        <dbReference type="EMBL" id="KAK9003513.1"/>
    </source>
</evidence>
<evidence type="ECO:0000256" key="4">
    <source>
        <dbReference type="ARBA" id="ARBA00022617"/>
    </source>
</evidence>
<organism evidence="12 13">
    <name type="scientific">Hibiscus sabdariffa</name>
    <name type="common">roselle</name>
    <dbReference type="NCBI Taxonomy" id="183260"/>
    <lineage>
        <taxon>Eukaryota</taxon>
        <taxon>Viridiplantae</taxon>
        <taxon>Streptophyta</taxon>
        <taxon>Embryophyta</taxon>
        <taxon>Tracheophyta</taxon>
        <taxon>Spermatophyta</taxon>
        <taxon>Magnoliopsida</taxon>
        <taxon>eudicotyledons</taxon>
        <taxon>Gunneridae</taxon>
        <taxon>Pentapetalae</taxon>
        <taxon>rosids</taxon>
        <taxon>malvids</taxon>
        <taxon>Malvales</taxon>
        <taxon>Malvaceae</taxon>
        <taxon>Malvoideae</taxon>
        <taxon>Hibiscus</taxon>
    </lineage>
</organism>